<dbReference type="STRING" id="6832.A0A553P7V5"/>
<evidence type="ECO:0000313" key="11">
    <source>
        <dbReference type="Proteomes" id="UP000318571"/>
    </source>
</evidence>
<name>A0A553P7V5_TIGCA</name>
<dbReference type="SUPFAM" id="SSF56112">
    <property type="entry name" value="Protein kinase-like (PK-like)"/>
    <property type="match status" value="1"/>
</dbReference>
<evidence type="ECO:0000256" key="3">
    <source>
        <dbReference type="ARBA" id="ARBA00022741"/>
    </source>
</evidence>
<keyword evidence="2" id="KW-0808">Transferase</keyword>
<dbReference type="GO" id="GO:0004674">
    <property type="term" value="F:protein serine/threonine kinase activity"/>
    <property type="evidence" value="ECO:0007669"/>
    <property type="project" value="UniProtKB-KW"/>
</dbReference>
<dbReference type="AlphaFoldDB" id="A0A553P7V5"/>
<keyword evidence="5 6" id="KW-0067">ATP-binding</keyword>
<evidence type="ECO:0000256" key="7">
    <source>
        <dbReference type="RuleBase" id="RU000304"/>
    </source>
</evidence>
<comment type="caution">
    <text evidence="10">The sequence shown here is derived from an EMBL/GenBank/DDBJ whole genome shotgun (WGS) entry which is preliminary data.</text>
</comment>
<dbReference type="PANTHER" id="PTHR24342:SF20">
    <property type="entry name" value="MYOSIN LIGHT CHAIN KINASE, SMOOTH MUSCLE"/>
    <property type="match status" value="1"/>
</dbReference>
<dbReference type="GO" id="GO:0035556">
    <property type="term" value="P:intracellular signal transduction"/>
    <property type="evidence" value="ECO:0007669"/>
    <property type="project" value="TreeGrafter"/>
</dbReference>
<keyword evidence="4" id="KW-0418">Kinase</keyword>
<comment type="similarity">
    <text evidence="7">Belongs to the protein kinase superfamily.</text>
</comment>
<gene>
    <name evidence="10" type="ORF">TCAL_06022</name>
</gene>
<evidence type="ECO:0000313" key="10">
    <source>
        <dbReference type="EMBL" id="TRY73753.1"/>
    </source>
</evidence>
<feature type="region of interest" description="Disordered" evidence="8">
    <location>
        <begin position="349"/>
        <end position="384"/>
    </location>
</feature>
<dbReference type="GO" id="GO:0005524">
    <property type="term" value="F:ATP binding"/>
    <property type="evidence" value="ECO:0007669"/>
    <property type="project" value="UniProtKB-UniRule"/>
</dbReference>
<evidence type="ECO:0000256" key="4">
    <source>
        <dbReference type="ARBA" id="ARBA00022777"/>
    </source>
</evidence>
<dbReference type="PROSITE" id="PS00107">
    <property type="entry name" value="PROTEIN_KINASE_ATP"/>
    <property type="match status" value="1"/>
</dbReference>
<feature type="compositionally biased region" description="Basic and acidic residues" evidence="8">
    <location>
        <begin position="362"/>
        <end position="372"/>
    </location>
</feature>
<dbReference type="PROSITE" id="PS00108">
    <property type="entry name" value="PROTEIN_KINASE_ST"/>
    <property type="match status" value="1"/>
</dbReference>
<dbReference type="InterPro" id="IPR017441">
    <property type="entry name" value="Protein_kinase_ATP_BS"/>
</dbReference>
<dbReference type="Pfam" id="PF00069">
    <property type="entry name" value="Pkinase"/>
    <property type="match status" value="1"/>
</dbReference>
<keyword evidence="1 7" id="KW-0723">Serine/threonine-protein kinase</keyword>
<keyword evidence="11" id="KW-1185">Reference proteome</keyword>
<dbReference type="PANTHER" id="PTHR24342">
    <property type="entry name" value="SERINE/THREONINE-PROTEIN KINASE 17"/>
    <property type="match status" value="1"/>
</dbReference>
<sequence length="405" mass="46334">MNGGGPDHYEVKDVSEYKANYEKLKELGRGKFGIVYEVRPLTEETDKSCAAKYVRARKRDVREGALQEIRLLHKLNHPYIIEFIDAFQGPSEVILVTEFLSGGELFERVADEDFDLTESECVSFMKQICEGVRYLHENQVVHLDLKPENIICVRKDANEVKIIDFGQARELKDSVQIKVKIPSLIKFNQSFGSQHFGSFLLFQVMCGTPEFVPPEVVNYDPIGLSSDLWSLGVIAYVLLSGLSPFMGDSQTDTFSNISRAEYDFEEPEFDSITQEAKDFIALLLIKTPGKRMSAEKCLEHPWLTTSEKLEMKKKINTAKLRKFLARRRWQRCGQAIRAMKRMSGLMLKRRSTQSMDSNIAEHSLDEEKEIKTHKTGSSEDSNSDEEVAHFVYSRVYTTTFTMTVT</sequence>
<accession>A0A553P7V5</accession>
<dbReference type="Gene3D" id="1.10.510.10">
    <property type="entry name" value="Transferase(Phosphotransferase) domain 1"/>
    <property type="match status" value="1"/>
</dbReference>
<dbReference type="InterPro" id="IPR011009">
    <property type="entry name" value="Kinase-like_dom_sf"/>
</dbReference>
<feature type="domain" description="Protein kinase" evidence="9">
    <location>
        <begin position="21"/>
        <end position="303"/>
    </location>
</feature>
<evidence type="ECO:0000259" key="9">
    <source>
        <dbReference type="PROSITE" id="PS50011"/>
    </source>
</evidence>
<organism evidence="10 11">
    <name type="scientific">Tigriopus californicus</name>
    <name type="common">Marine copepod</name>
    <dbReference type="NCBI Taxonomy" id="6832"/>
    <lineage>
        <taxon>Eukaryota</taxon>
        <taxon>Metazoa</taxon>
        <taxon>Ecdysozoa</taxon>
        <taxon>Arthropoda</taxon>
        <taxon>Crustacea</taxon>
        <taxon>Multicrustacea</taxon>
        <taxon>Hexanauplia</taxon>
        <taxon>Copepoda</taxon>
        <taxon>Harpacticoida</taxon>
        <taxon>Harpacticidae</taxon>
        <taxon>Tigriopus</taxon>
    </lineage>
</organism>
<dbReference type="InterPro" id="IPR000719">
    <property type="entry name" value="Prot_kinase_dom"/>
</dbReference>
<evidence type="ECO:0000256" key="8">
    <source>
        <dbReference type="SAM" id="MobiDB-lite"/>
    </source>
</evidence>
<dbReference type="InterPro" id="IPR008271">
    <property type="entry name" value="Ser/Thr_kinase_AS"/>
</dbReference>
<evidence type="ECO:0000256" key="5">
    <source>
        <dbReference type="ARBA" id="ARBA00022840"/>
    </source>
</evidence>
<dbReference type="OMA" id="TIMIMEY"/>
<dbReference type="GO" id="GO:0043065">
    <property type="term" value="P:positive regulation of apoptotic process"/>
    <property type="evidence" value="ECO:0007669"/>
    <property type="project" value="TreeGrafter"/>
</dbReference>
<feature type="binding site" evidence="6">
    <location>
        <position position="58"/>
    </location>
    <ligand>
        <name>ATP</name>
        <dbReference type="ChEBI" id="CHEBI:30616"/>
    </ligand>
</feature>
<evidence type="ECO:0000256" key="1">
    <source>
        <dbReference type="ARBA" id="ARBA00022527"/>
    </source>
</evidence>
<evidence type="ECO:0000256" key="6">
    <source>
        <dbReference type="PROSITE-ProRule" id="PRU10141"/>
    </source>
</evidence>
<keyword evidence="3 6" id="KW-0547">Nucleotide-binding</keyword>
<reference evidence="10 11" key="1">
    <citation type="journal article" date="2018" name="Nat. Ecol. Evol.">
        <title>Genomic signatures of mitonuclear coevolution across populations of Tigriopus californicus.</title>
        <authorList>
            <person name="Barreto F.S."/>
            <person name="Watson E.T."/>
            <person name="Lima T.G."/>
            <person name="Willett C.S."/>
            <person name="Edmands S."/>
            <person name="Li W."/>
            <person name="Burton R.S."/>
        </authorList>
    </citation>
    <scope>NUCLEOTIDE SEQUENCE [LARGE SCALE GENOMIC DNA]</scope>
    <source>
        <strain evidence="10 11">San Diego</strain>
    </source>
</reference>
<dbReference type="PROSITE" id="PS50011">
    <property type="entry name" value="PROTEIN_KINASE_DOM"/>
    <property type="match status" value="1"/>
</dbReference>
<proteinExistence type="inferred from homology"/>
<dbReference type="GO" id="GO:0005634">
    <property type="term" value="C:nucleus"/>
    <property type="evidence" value="ECO:0007669"/>
    <property type="project" value="TreeGrafter"/>
</dbReference>
<dbReference type="Proteomes" id="UP000318571">
    <property type="component" value="Chromosome 3"/>
</dbReference>
<evidence type="ECO:0000256" key="2">
    <source>
        <dbReference type="ARBA" id="ARBA00022679"/>
    </source>
</evidence>
<dbReference type="Gene3D" id="3.30.200.20">
    <property type="entry name" value="Phosphorylase Kinase, domain 1"/>
    <property type="match status" value="1"/>
</dbReference>
<protein>
    <recommendedName>
        <fullName evidence="9">Protein kinase domain-containing protein</fullName>
    </recommendedName>
</protein>
<dbReference type="SMART" id="SM00220">
    <property type="entry name" value="S_TKc"/>
    <property type="match status" value="1"/>
</dbReference>
<dbReference type="EMBL" id="VCGU01000007">
    <property type="protein sequence ID" value="TRY73753.1"/>
    <property type="molecule type" value="Genomic_DNA"/>
</dbReference>